<organism evidence="4">
    <name type="scientific">Pyrenophora teres f. teres (strain 0-1)</name>
    <name type="common">Barley net blotch fungus</name>
    <name type="synonym">Drechslera teres f. teres</name>
    <dbReference type="NCBI Taxonomy" id="861557"/>
    <lineage>
        <taxon>Eukaryota</taxon>
        <taxon>Fungi</taxon>
        <taxon>Dikarya</taxon>
        <taxon>Ascomycota</taxon>
        <taxon>Pezizomycotina</taxon>
        <taxon>Dothideomycetes</taxon>
        <taxon>Pleosporomycetidae</taxon>
        <taxon>Pleosporales</taxon>
        <taxon>Pleosporineae</taxon>
        <taxon>Pleosporaceae</taxon>
        <taxon>Pyrenophora</taxon>
    </lineage>
</organism>
<dbReference type="HOGENOM" id="CLU_1240695_0_0_1"/>
<feature type="region of interest" description="Disordered" evidence="2">
    <location>
        <begin position="166"/>
        <end position="206"/>
    </location>
</feature>
<dbReference type="Proteomes" id="UP000001067">
    <property type="component" value="Unassembled WGS sequence"/>
</dbReference>
<reference evidence="3 4" key="1">
    <citation type="journal article" date="2010" name="Genome Biol.">
        <title>A first genome assembly of the barley fungal pathogen Pyrenophora teres f. teres.</title>
        <authorList>
            <person name="Ellwood S.R."/>
            <person name="Liu Z."/>
            <person name="Syme R.A."/>
            <person name="Lai Z."/>
            <person name="Hane J.K."/>
            <person name="Keiper F."/>
            <person name="Moffat C.S."/>
            <person name="Oliver R.P."/>
            <person name="Friesen T.L."/>
        </authorList>
    </citation>
    <scope>NUCLEOTIDE SEQUENCE [LARGE SCALE GENOMIC DNA]</scope>
    <source>
        <strain evidence="3 4">0-1</strain>
    </source>
</reference>
<dbReference type="OrthoDB" id="3689551at2759"/>
<feature type="compositionally biased region" description="Basic and acidic residues" evidence="2">
    <location>
        <begin position="174"/>
        <end position="195"/>
    </location>
</feature>
<dbReference type="EMBL" id="GL532003">
    <property type="protein sequence ID" value="EFQ96356.1"/>
    <property type="molecule type" value="Genomic_DNA"/>
</dbReference>
<sequence>MPSSNEWLDYPVFEHACPKQELATESDTYNLRADDSAITMQSEEHFNYALSRQRDTPPESPKYIEMQQSPLSSPTSAHSSTPMVRQQSLDSELRILNAELAKCQMTRDALARREAALFEMKAEVEEEMKLKADIEAEERQRQDEEGEENDVDEVLFMRNVQKRVQDGLKNSAIRKGEATEARHDKRDQDEEKETATEPVPISAPERRRLARIALLKRDPRLAH</sequence>
<name>E3RD44_PYRTT</name>
<keyword evidence="1" id="KW-0175">Coiled coil</keyword>
<dbReference type="AlphaFoldDB" id="E3RD44"/>
<feature type="coiled-coil region" evidence="1">
    <location>
        <begin position="117"/>
        <end position="147"/>
    </location>
</feature>
<proteinExistence type="predicted"/>
<dbReference type="KEGG" id="pte:PTT_01591"/>
<accession>E3RD44</accession>
<keyword evidence="4" id="KW-1185">Reference proteome</keyword>
<evidence type="ECO:0000256" key="1">
    <source>
        <dbReference type="SAM" id="Coils"/>
    </source>
</evidence>
<feature type="region of interest" description="Disordered" evidence="2">
    <location>
        <begin position="50"/>
        <end position="83"/>
    </location>
</feature>
<protein>
    <submittedName>
        <fullName evidence="3">Uncharacterized protein</fullName>
    </submittedName>
</protein>
<evidence type="ECO:0000256" key="2">
    <source>
        <dbReference type="SAM" id="MobiDB-lite"/>
    </source>
</evidence>
<evidence type="ECO:0000313" key="3">
    <source>
        <dbReference type="EMBL" id="EFQ96356.1"/>
    </source>
</evidence>
<feature type="compositionally biased region" description="Low complexity" evidence="2">
    <location>
        <begin position="69"/>
        <end position="82"/>
    </location>
</feature>
<gene>
    <name evidence="3" type="ORF">PTT_01591</name>
</gene>
<evidence type="ECO:0000313" key="4">
    <source>
        <dbReference type="Proteomes" id="UP000001067"/>
    </source>
</evidence>